<feature type="region of interest" description="Disordered" evidence="1">
    <location>
        <begin position="1"/>
        <end position="23"/>
    </location>
</feature>
<dbReference type="Proteomes" id="UP000191987">
    <property type="component" value="Unassembled WGS sequence"/>
</dbReference>
<sequence>MLSQLSYSPNHRKHPTVKPPGIR</sequence>
<accession>A0A1S7PYU2</accession>
<dbReference type="EMBL" id="FBWG01000012">
    <property type="protein sequence ID" value="CUX28165.1"/>
    <property type="molecule type" value="Genomic_DNA"/>
</dbReference>
<organism evidence="2 5">
    <name type="scientific">Agrobacterium deltaense Zutra 3/1</name>
    <dbReference type="NCBI Taxonomy" id="1183427"/>
    <lineage>
        <taxon>Bacteria</taxon>
        <taxon>Pseudomonadati</taxon>
        <taxon>Pseudomonadota</taxon>
        <taxon>Alphaproteobacteria</taxon>
        <taxon>Hyphomicrobiales</taxon>
        <taxon>Rhizobiaceae</taxon>
        <taxon>Rhizobium/Agrobacterium group</taxon>
        <taxon>Agrobacterium</taxon>
    </lineage>
</organism>
<evidence type="ECO:0000313" key="4">
    <source>
        <dbReference type="EMBL" id="CUX47536.1"/>
    </source>
</evidence>
<evidence type="ECO:0000313" key="2">
    <source>
        <dbReference type="EMBL" id="CUX28165.1"/>
    </source>
</evidence>
<dbReference type="EMBL" id="FBWG01000030">
    <property type="protein sequence ID" value="CUX47536.1"/>
    <property type="molecule type" value="Genomic_DNA"/>
</dbReference>
<dbReference type="EMBL" id="FBWG01000028">
    <property type="protein sequence ID" value="CUX44678.1"/>
    <property type="molecule type" value="Genomic_DNA"/>
</dbReference>
<evidence type="ECO:0000313" key="3">
    <source>
        <dbReference type="EMBL" id="CUX44678.1"/>
    </source>
</evidence>
<evidence type="ECO:0000313" key="5">
    <source>
        <dbReference type="Proteomes" id="UP000191987"/>
    </source>
</evidence>
<dbReference type="AlphaFoldDB" id="A0A1S7PYU2"/>
<reference evidence="2 5" key="1">
    <citation type="submission" date="2016-01" db="EMBL/GenBank/DDBJ databases">
        <authorList>
            <person name="Oliw E.H."/>
        </authorList>
    </citation>
    <scope>NUCLEOTIDE SEQUENCE [LARGE SCALE GENOMIC DNA]</scope>
    <source>
        <strain evidence="2 5">Zutra 3-1</strain>
    </source>
</reference>
<name>A0A1S7PYU2_9HYPH</name>
<gene>
    <name evidence="2" type="ORF">AGR7C_Cc20186</name>
    <name evidence="3" type="ORF">AGR7C_Lc100486</name>
    <name evidence="4" type="ORF">AGR7C_Lc120236</name>
</gene>
<evidence type="ECO:0000256" key="1">
    <source>
        <dbReference type="SAM" id="MobiDB-lite"/>
    </source>
</evidence>
<protein>
    <submittedName>
        <fullName evidence="2">Uncharacterized protein</fullName>
    </submittedName>
</protein>
<proteinExistence type="predicted"/>